<organism evidence="1 2">
    <name type="scientific">Smallanthus sonchifolius</name>
    <dbReference type="NCBI Taxonomy" id="185202"/>
    <lineage>
        <taxon>Eukaryota</taxon>
        <taxon>Viridiplantae</taxon>
        <taxon>Streptophyta</taxon>
        <taxon>Embryophyta</taxon>
        <taxon>Tracheophyta</taxon>
        <taxon>Spermatophyta</taxon>
        <taxon>Magnoliopsida</taxon>
        <taxon>eudicotyledons</taxon>
        <taxon>Gunneridae</taxon>
        <taxon>Pentapetalae</taxon>
        <taxon>asterids</taxon>
        <taxon>campanulids</taxon>
        <taxon>Asterales</taxon>
        <taxon>Asteraceae</taxon>
        <taxon>Asteroideae</taxon>
        <taxon>Heliantheae alliance</taxon>
        <taxon>Millerieae</taxon>
        <taxon>Smallanthus</taxon>
    </lineage>
</organism>
<evidence type="ECO:0000313" key="2">
    <source>
        <dbReference type="Proteomes" id="UP001056120"/>
    </source>
</evidence>
<evidence type="ECO:0000313" key="1">
    <source>
        <dbReference type="EMBL" id="KAI3815038.1"/>
    </source>
</evidence>
<reference evidence="2" key="1">
    <citation type="journal article" date="2022" name="Mol. Ecol. Resour.">
        <title>The genomes of chicory, endive, great burdock and yacon provide insights into Asteraceae palaeo-polyploidization history and plant inulin production.</title>
        <authorList>
            <person name="Fan W."/>
            <person name="Wang S."/>
            <person name="Wang H."/>
            <person name="Wang A."/>
            <person name="Jiang F."/>
            <person name="Liu H."/>
            <person name="Zhao H."/>
            <person name="Xu D."/>
            <person name="Zhang Y."/>
        </authorList>
    </citation>
    <scope>NUCLEOTIDE SEQUENCE [LARGE SCALE GENOMIC DNA]</scope>
    <source>
        <strain evidence="2">cv. Yunnan</strain>
    </source>
</reference>
<sequence>MTASLIGRPLRPPTLAVDSCHANPLSDRNIYRNLAIFKERGGEEKIQWLLQSEKKTVSIQAFKIYFFMFELGFLFSSKHWFTLS</sequence>
<comment type="caution">
    <text evidence="1">The sequence shown here is derived from an EMBL/GenBank/DDBJ whole genome shotgun (WGS) entry which is preliminary data.</text>
</comment>
<name>A0ACB9J528_9ASTR</name>
<keyword evidence="2" id="KW-1185">Reference proteome</keyword>
<dbReference type="Proteomes" id="UP001056120">
    <property type="component" value="Linkage Group LG05"/>
</dbReference>
<proteinExistence type="predicted"/>
<dbReference type="EMBL" id="CM042022">
    <property type="protein sequence ID" value="KAI3815038.1"/>
    <property type="molecule type" value="Genomic_DNA"/>
</dbReference>
<reference evidence="1 2" key="2">
    <citation type="journal article" date="2022" name="Mol. Ecol. Resour.">
        <title>The genomes of chicory, endive, great burdock and yacon provide insights into Asteraceae paleo-polyploidization history and plant inulin production.</title>
        <authorList>
            <person name="Fan W."/>
            <person name="Wang S."/>
            <person name="Wang H."/>
            <person name="Wang A."/>
            <person name="Jiang F."/>
            <person name="Liu H."/>
            <person name="Zhao H."/>
            <person name="Xu D."/>
            <person name="Zhang Y."/>
        </authorList>
    </citation>
    <scope>NUCLEOTIDE SEQUENCE [LARGE SCALE GENOMIC DNA]</scope>
    <source>
        <strain evidence="2">cv. Yunnan</strain>
        <tissue evidence="1">Leaves</tissue>
    </source>
</reference>
<protein>
    <submittedName>
        <fullName evidence="1">Uncharacterized protein</fullName>
    </submittedName>
</protein>
<accession>A0ACB9J528</accession>
<gene>
    <name evidence="1" type="ORF">L1987_14690</name>
</gene>